<dbReference type="InterPro" id="IPR052529">
    <property type="entry name" value="Bact_Transport_Assoc"/>
</dbReference>
<reference evidence="3 4" key="1">
    <citation type="submission" date="2020-03" db="EMBL/GenBank/DDBJ databases">
        <title>Genomic Encyclopedia of Archaeal and Bacterial Type Strains, Phase II (KMG-II): from individual species to whole genera.</title>
        <authorList>
            <person name="Goeker M."/>
        </authorList>
    </citation>
    <scope>NUCLEOTIDE SEQUENCE [LARGE SCALE GENOMIC DNA]</scope>
    <source>
        <strain evidence="3 4">DSM 4749</strain>
    </source>
</reference>
<keyword evidence="1" id="KW-0472">Membrane</keyword>
<feature type="transmembrane region" description="Helical" evidence="1">
    <location>
        <begin position="53"/>
        <end position="77"/>
    </location>
</feature>
<feature type="domain" description="DUF418" evidence="2">
    <location>
        <begin position="226"/>
        <end position="380"/>
    </location>
</feature>
<evidence type="ECO:0000313" key="4">
    <source>
        <dbReference type="Proteomes" id="UP000532769"/>
    </source>
</evidence>
<evidence type="ECO:0000259" key="2">
    <source>
        <dbReference type="Pfam" id="PF04235"/>
    </source>
</evidence>
<feature type="transmembrane region" description="Helical" evidence="1">
    <location>
        <begin position="312"/>
        <end position="331"/>
    </location>
</feature>
<name>A0A846MKQ6_9BACL</name>
<keyword evidence="1" id="KW-0812">Transmembrane</keyword>
<gene>
    <name evidence="3" type="ORF">BDD39_002739</name>
</gene>
<feature type="transmembrane region" description="Helical" evidence="1">
    <location>
        <begin position="136"/>
        <end position="156"/>
    </location>
</feature>
<dbReference type="Pfam" id="PF04235">
    <property type="entry name" value="DUF418"/>
    <property type="match status" value="1"/>
</dbReference>
<dbReference type="AlphaFoldDB" id="A0A846MKQ6"/>
<feature type="transmembrane region" description="Helical" evidence="1">
    <location>
        <begin position="269"/>
        <end position="292"/>
    </location>
</feature>
<feature type="transmembrane region" description="Helical" evidence="1">
    <location>
        <begin position="244"/>
        <end position="263"/>
    </location>
</feature>
<dbReference type="PANTHER" id="PTHR30590:SF2">
    <property type="entry name" value="INNER MEMBRANE PROTEIN"/>
    <property type="match status" value="1"/>
</dbReference>
<evidence type="ECO:0000256" key="1">
    <source>
        <dbReference type="SAM" id="Phobius"/>
    </source>
</evidence>
<dbReference type="PANTHER" id="PTHR30590">
    <property type="entry name" value="INNER MEMBRANE PROTEIN"/>
    <property type="match status" value="1"/>
</dbReference>
<accession>A0A846MKQ6</accession>
<proteinExistence type="predicted"/>
<keyword evidence="1" id="KW-1133">Transmembrane helix</keyword>
<evidence type="ECO:0000313" key="3">
    <source>
        <dbReference type="EMBL" id="NIK16229.1"/>
    </source>
</evidence>
<comment type="caution">
    <text evidence="3">The sequence shown here is derived from an EMBL/GenBank/DDBJ whole genome shotgun (WGS) entry which is preliminary data.</text>
</comment>
<feature type="transmembrane region" description="Helical" evidence="1">
    <location>
        <begin position="12"/>
        <end position="33"/>
    </location>
</feature>
<feature type="transmembrane region" description="Helical" evidence="1">
    <location>
        <begin position="337"/>
        <end position="356"/>
    </location>
</feature>
<feature type="transmembrane region" description="Helical" evidence="1">
    <location>
        <begin position="98"/>
        <end position="130"/>
    </location>
</feature>
<dbReference type="EMBL" id="JAASRS010000001">
    <property type="protein sequence ID" value="NIK16229.1"/>
    <property type="molecule type" value="Genomic_DNA"/>
</dbReference>
<protein>
    <recommendedName>
        <fullName evidence="2">DUF418 domain-containing protein</fullName>
    </recommendedName>
</protein>
<keyword evidence="4" id="KW-1185">Reference proteome</keyword>
<sequence length="391" mass="44816">MAGQSNTERIIAIDVLRGFALLGILLVNMPYFSSSVLYDRKGFNGLDHWTATAIDIACEASFYPLFAFLFGFSMIMFRDRLRQRQLPFIRIFARRFMFLLVVGLIHAFLIWFGDILISYALVGGILLLFAHARPRAWLAGAIICFSVLHFSVVLLLGMTSGLEGTKGADHGNAALAVKALHHYQNGTLSDIFWQRWNDWMYVNGSGGLLFTVATMLPLCLFGGYVAQKRWVEEADRYTGVIRQVALLSLIAGLFLKTLPYFTIDNEFTAYIQHIFGGTSLACFYGTVILLLLQKNWWKQKLMIFQYIGKMSLTNYLLQSIVCTMLFYHYGLGWYGKMSMFAGTLLAIILYSVQLVISRQWLRHFQFGPMEWIWRCVSYGKRWAIYKQKRPS</sequence>
<dbReference type="RefSeq" id="WP_166911574.1">
    <property type="nucleotide sequence ID" value="NZ_JAASRS010000001.1"/>
</dbReference>
<organism evidence="3 4">
    <name type="scientific">Saccharococcus thermophilus</name>
    <dbReference type="NCBI Taxonomy" id="29396"/>
    <lineage>
        <taxon>Bacteria</taxon>
        <taxon>Bacillati</taxon>
        <taxon>Bacillota</taxon>
        <taxon>Bacilli</taxon>
        <taxon>Bacillales</taxon>
        <taxon>Anoxybacillaceae</taxon>
        <taxon>Saccharococcus</taxon>
    </lineage>
</organism>
<dbReference type="Proteomes" id="UP000532769">
    <property type="component" value="Unassembled WGS sequence"/>
</dbReference>
<dbReference type="InterPro" id="IPR007349">
    <property type="entry name" value="DUF418"/>
</dbReference>